<evidence type="ECO:0000259" key="6">
    <source>
        <dbReference type="PROSITE" id="PS50853"/>
    </source>
</evidence>
<dbReference type="InterPro" id="IPR036116">
    <property type="entry name" value="FN3_sf"/>
</dbReference>
<name>A0A8T0EXN1_ARGBR</name>
<evidence type="ECO:0000259" key="5">
    <source>
        <dbReference type="PROSITE" id="PS50835"/>
    </source>
</evidence>
<protein>
    <submittedName>
        <fullName evidence="7">Neural cell adhesion molecule 1 like protein</fullName>
    </submittedName>
</protein>
<accession>A0A8T0EXN1</accession>
<dbReference type="Pfam" id="PF00041">
    <property type="entry name" value="fn3"/>
    <property type="match status" value="1"/>
</dbReference>
<keyword evidence="3" id="KW-1015">Disulfide bond</keyword>
<dbReference type="PROSITE" id="PS50853">
    <property type="entry name" value="FN3"/>
    <property type="match status" value="1"/>
</dbReference>
<dbReference type="GO" id="GO:0030154">
    <property type="term" value="P:cell differentiation"/>
    <property type="evidence" value="ECO:0007669"/>
    <property type="project" value="UniProtKB-ARBA"/>
</dbReference>
<keyword evidence="1" id="KW-0732">Signal</keyword>
<dbReference type="Proteomes" id="UP000807504">
    <property type="component" value="Unassembled WGS sequence"/>
</dbReference>
<feature type="domain" description="Ig-like" evidence="5">
    <location>
        <begin position="103"/>
        <end position="193"/>
    </location>
</feature>
<feature type="domain" description="Fibronectin type-III" evidence="6">
    <location>
        <begin position="339"/>
        <end position="435"/>
    </location>
</feature>
<dbReference type="CDD" id="cd00063">
    <property type="entry name" value="FN3"/>
    <property type="match status" value="1"/>
</dbReference>
<comment type="caution">
    <text evidence="7">The sequence shown here is derived from an EMBL/GenBank/DDBJ whole genome shotgun (WGS) entry which is preliminary data.</text>
</comment>
<dbReference type="SMART" id="SM00060">
    <property type="entry name" value="FN3"/>
    <property type="match status" value="1"/>
</dbReference>
<dbReference type="InterPro" id="IPR007110">
    <property type="entry name" value="Ig-like_dom"/>
</dbReference>
<dbReference type="EMBL" id="JABXBU010001863">
    <property type="protein sequence ID" value="KAF8781489.1"/>
    <property type="molecule type" value="Genomic_DNA"/>
</dbReference>
<dbReference type="SMART" id="SM00408">
    <property type="entry name" value="IGc2"/>
    <property type="match status" value="2"/>
</dbReference>
<feature type="domain" description="Ig-like" evidence="5">
    <location>
        <begin position="251"/>
        <end position="333"/>
    </location>
</feature>
<evidence type="ECO:0000256" key="3">
    <source>
        <dbReference type="ARBA" id="ARBA00023157"/>
    </source>
</evidence>
<organism evidence="7 8">
    <name type="scientific">Argiope bruennichi</name>
    <name type="common">Wasp spider</name>
    <name type="synonym">Aranea bruennichi</name>
    <dbReference type="NCBI Taxonomy" id="94029"/>
    <lineage>
        <taxon>Eukaryota</taxon>
        <taxon>Metazoa</taxon>
        <taxon>Ecdysozoa</taxon>
        <taxon>Arthropoda</taxon>
        <taxon>Chelicerata</taxon>
        <taxon>Arachnida</taxon>
        <taxon>Araneae</taxon>
        <taxon>Araneomorphae</taxon>
        <taxon>Entelegynae</taxon>
        <taxon>Araneoidea</taxon>
        <taxon>Araneidae</taxon>
        <taxon>Argiope</taxon>
    </lineage>
</organism>
<dbReference type="Pfam" id="PF00047">
    <property type="entry name" value="ig"/>
    <property type="match status" value="1"/>
</dbReference>
<sequence>MFQRTSSHITREPTVLPTTLLTVRWLTQNFFPKSASQELNELSAHQDDREVSANFFVGGGLGEFLEEKLCVYVDMGIVVGTIASSVLWLLATGAHHKHLRLEPTGHFHAFFTGDSFFITCSAGPNSGATRLTWQAPSGKDITVSTGRVHVEAAPDNPYGLELVFEDVKYEDRGTYVCSAIIDGREARTHFVLTVYRPKYTITEDGLYIRNLKPTDYGNYTCRAFVVTPHSSQMKDRDITVHVHYRPIWHTPHMELAHGVIGSSANLTCAAHSQPPPVFEWFREMVLLGNSKLYRIINQKWKSILQVKIKDASVFGDYHCVVSNTMGKVKRKITLVEGIVPAPPEFTVWSDEPGILIIKFAIPPHSILPILEYRIEWKLTTDTDWHQARYHQASDGNEFVIHGLSFESDYSIRIAARNTVGYSNYSEEVVQRTKGLIAETVVDGSSVSSSFNSAVASTLRADIFQHYASVLVLYLIIVFKNR</sequence>
<dbReference type="GO" id="GO:0009653">
    <property type="term" value="P:anatomical structure morphogenesis"/>
    <property type="evidence" value="ECO:0007669"/>
    <property type="project" value="UniProtKB-ARBA"/>
</dbReference>
<dbReference type="SUPFAM" id="SSF48726">
    <property type="entry name" value="Immunoglobulin"/>
    <property type="match status" value="3"/>
</dbReference>
<reference evidence="7" key="1">
    <citation type="journal article" date="2020" name="bioRxiv">
        <title>Chromosome-level reference genome of the European wasp spider Argiope bruennichi: a resource for studies on range expansion and evolutionary adaptation.</title>
        <authorList>
            <person name="Sheffer M.M."/>
            <person name="Hoppe A."/>
            <person name="Krehenwinkel H."/>
            <person name="Uhl G."/>
            <person name="Kuss A.W."/>
            <person name="Jensen L."/>
            <person name="Jensen C."/>
            <person name="Gillespie R.G."/>
            <person name="Hoff K.J."/>
            <person name="Prost S."/>
        </authorList>
    </citation>
    <scope>NUCLEOTIDE SEQUENCE</scope>
</reference>
<keyword evidence="2" id="KW-0677">Repeat</keyword>
<dbReference type="InterPro" id="IPR013098">
    <property type="entry name" value="Ig_I-set"/>
</dbReference>
<dbReference type="InterPro" id="IPR013783">
    <property type="entry name" value="Ig-like_fold"/>
</dbReference>
<dbReference type="InterPro" id="IPR036179">
    <property type="entry name" value="Ig-like_dom_sf"/>
</dbReference>
<dbReference type="GO" id="GO:0043005">
    <property type="term" value="C:neuron projection"/>
    <property type="evidence" value="ECO:0007669"/>
    <property type="project" value="TreeGrafter"/>
</dbReference>
<dbReference type="PROSITE" id="PS50835">
    <property type="entry name" value="IG_LIKE"/>
    <property type="match status" value="2"/>
</dbReference>
<dbReference type="AlphaFoldDB" id="A0A8T0EXN1"/>
<evidence type="ECO:0000256" key="4">
    <source>
        <dbReference type="ARBA" id="ARBA00023319"/>
    </source>
</evidence>
<evidence type="ECO:0000256" key="1">
    <source>
        <dbReference type="ARBA" id="ARBA00022729"/>
    </source>
</evidence>
<dbReference type="InterPro" id="IPR051170">
    <property type="entry name" value="Neural/epithelial_adhesion"/>
</dbReference>
<dbReference type="InterPro" id="IPR003599">
    <property type="entry name" value="Ig_sub"/>
</dbReference>
<dbReference type="SMART" id="SM00409">
    <property type="entry name" value="IG"/>
    <property type="match status" value="2"/>
</dbReference>
<gene>
    <name evidence="7" type="ORF">HNY73_011878</name>
</gene>
<dbReference type="InterPro" id="IPR003598">
    <property type="entry name" value="Ig_sub2"/>
</dbReference>
<dbReference type="InterPro" id="IPR003961">
    <property type="entry name" value="FN3_dom"/>
</dbReference>
<dbReference type="InterPro" id="IPR013151">
    <property type="entry name" value="Immunoglobulin_dom"/>
</dbReference>
<dbReference type="Gene3D" id="2.60.40.10">
    <property type="entry name" value="Immunoglobulins"/>
    <property type="match status" value="3"/>
</dbReference>
<dbReference type="PANTHER" id="PTHR12231">
    <property type="entry name" value="CTX-RELATED TYPE I TRANSMEMBRANE PROTEIN"/>
    <property type="match status" value="1"/>
</dbReference>
<keyword evidence="4" id="KW-0393">Immunoglobulin domain</keyword>
<proteinExistence type="predicted"/>
<evidence type="ECO:0000313" key="7">
    <source>
        <dbReference type="EMBL" id="KAF8781489.1"/>
    </source>
</evidence>
<dbReference type="SUPFAM" id="SSF49265">
    <property type="entry name" value="Fibronectin type III"/>
    <property type="match status" value="1"/>
</dbReference>
<dbReference type="PANTHER" id="PTHR12231:SF253">
    <property type="entry name" value="DPR-INTERACTING PROTEIN ETA, ISOFORM B-RELATED"/>
    <property type="match status" value="1"/>
</dbReference>
<keyword evidence="8" id="KW-1185">Reference proteome</keyword>
<dbReference type="Pfam" id="PF07679">
    <property type="entry name" value="I-set"/>
    <property type="match status" value="1"/>
</dbReference>
<reference evidence="7" key="2">
    <citation type="submission" date="2020-06" db="EMBL/GenBank/DDBJ databases">
        <authorList>
            <person name="Sheffer M."/>
        </authorList>
    </citation>
    <scope>NUCLEOTIDE SEQUENCE</scope>
</reference>
<evidence type="ECO:0000256" key="2">
    <source>
        <dbReference type="ARBA" id="ARBA00022737"/>
    </source>
</evidence>
<evidence type="ECO:0000313" key="8">
    <source>
        <dbReference type="Proteomes" id="UP000807504"/>
    </source>
</evidence>